<name>A0ABY0IP04_9RHOO</name>
<dbReference type="PROSITE" id="PS51257">
    <property type="entry name" value="PROKAR_LIPOPROTEIN"/>
    <property type="match status" value="1"/>
</dbReference>
<feature type="compositionally biased region" description="Low complexity" evidence="1">
    <location>
        <begin position="37"/>
        <end position="48"/>
    </location>
</feature>
<dbReference type="InterPro" id="IPR047780">
    <property type="entry name" value="TssQ-like"/>
</dbReference>
<comment type="caution">
    <text evidence="3">The sequence shown here is derived from an EMBL/GenBank/DDBJ whole genome shotgun (WGS) entry which is preliminary data.</text>
</comment>
<evidence type="ECO:0000256" key="1">
    <source>
        <dbReference type="SAM" id="MobiDB-lite"/>
    </source>
</evidence>
<keyword evidence="2" id="KW-0732">Signal</keyword>
<feature type="signal peptide" evidence="2">
    <location>
        <begin position="1"/>
        <end position="16"/>
    </location>
</feature>
<gene>
    <name evidence="3" type="ORF">EV678_3013</name>
</gene>
<dbReference type="Gene3D" id="1.25.40.10">
    <property type="entry name" value="Tetratricopeptide repeat domain"/>
    <property type="match status" value="1"/>
</dbReference>
<keyword evidence="4" id="KW-1185">Reference proteome</keyword>
<evidence type="ECO:0000313" key="4">
    <source>
        <dbReference type="Proteomes" id="UP000292136"/>
    </source>
</evidence>
<sequence>MRSLSSLLLASLLALAGCASQNTPPPAAEPAPPPEAAKPAEPVKTPTARKAESELARGISAYENGDYKSAGQTLQQALDLGLPNRIDQARAYKHLAFIACASRQVDSCKANFRKGLAAYPKLSLTKAESGHPIWGPAFLEVKAESTRKKAK</sequence>
<feature type="region of interest" description="Disordered" evidence="1">
    <location>
        <begin position="21"/>
        <end position="54"/>
    </location>
</feature>
<evidence type="ECO:0000256" key="2">
    <source>
        <dbReference type="SAM" id="SignalP"/>
    </source>
</evidence>
<evidence type="ECO:0008006" key="5">
    <source>
        <dbReference type="Google" id="ProtNLM"/>
    </source>
</evidence>
<protein>
    <recommendedName>
        <fullName evidence="5">Tetratricopeptide repeat protein</fullName>
    </recommendedName>
</protein>
<dbReference type="NCBIfam" id="NF038027">
    <property type="entry name" value="TssQ_fam"/>
    <property type="match status" value="1"/>
</dbReference>
<feature type="compositionally biased region" description="Pro residues" evidence="1">
    <location>
        <begin position="23"/>
        <end position="36"/>
    </location>
</feature>
<dbReference type="EMBL" id="SHKM01000003">
    <property type="protein sequence ID" value="RZT75826.1"/>
    <property type="molecule type" value="Genomic_DNA"/>
</dbReference>
<evidence type="ECO:0000313" key="3">
    <source>
        <dbReference type="EMBL" id="RZT75826.1"/>
    </source>
</evidence>
<dbReference type="InterPro" id="IPR011990">
    <property type="entry name" value="TPR-like_helical_dom_sf"/>
</dbReference>
<organism evidence="3 4">
    <name type="scientific">Azospira oryzae</name>
    <dbReference type="NCBI Taxonomy" id="146939"/>
    <lineage>
        <taxon>Bacteria</taxon>
        <taxon>Pseudomonadati</taxon>
        <taxon>Pseudomonadota</taxon>
        <taxon>Betaproteobacteria</taxon>
        <taxon>Rhodocyclales</taxon>
        <taxon>Rhodocyclaceae</taxon>
        <taxon>Azospira</taxon>
    </lineage>
</organism>
<dbReference type="Proteomes" id="UP000292136">
    <property type="component" value="Unassembled WGS sequence"/>
</dbReference>
<accession>A0ABY0IP04</accession>
<reference evidence="3 4" key="1">
    <citation type="submission" date="2019-02" db="EMBL/GenBank/DDBJ databases">
        <title>Genomic Encyclopedia of Type Strains, Phase IV (KMG-IV): sequencing the most valuable type-strain genomes for metagenomic binning, comparative biology and taxonomic classification.</title>
        <authorList>
            <person name="Goeker M."/>
        </authorList>
    </citation>
    <scope>NUCLEOTIDE SEQUENCE [LARGE SCALE GENOMIC DNA]</scope>
    <source>
        <strain evidence="3 4">DSM 21223</strain>
    </source>
</reference>
<dbReference type="SUPFAM" id="SSF48452">
    <property type="entry name" value="TPR-like"/>
    <property type="match status" value="1"/>
</dbReference>
<proteinExistence type="predicted"/>
<feature type="chain" id="PRO_5047232176" description="Tetratricopeptide repeat protein" evidence="2">
    <location>
        <begin position="17"/>
        <end position="151"/>
    </location>
</feature>